<keyword evidence="2" id="KW-1185">Reference proteome</keyword>
<dbReference type="SMART" id="SM00710">
    <property type="entry name" value="PbH1"/>
    <property type="match status" value="12"/>
</dbReference>
<dbReference type="RefSeq" id="WP_149731096.1">
    <property type="nucleotide sequence ID" value="NZ_FMXB01000003.1"/>
</dbReference>
<dbReference type="Gene3D" id="2.160.20.10">
    <property type="entry name" value="Single-stranded right-handed beta-helix, Pectin lyase-like"/>
    <property type="match status" value="3"/>
</dbReference>
<protein>
    <recommendedName>
        <fullName evidence="3">Adhesin-like protein</fullName>
    </recommendedName>
</protein>
<dbReference type="Proteomes" id="UP000323439">
    <property type="component" value="Unassembled WGS sequence"/>
</dbReference>
<dbReference type="PANTHER" id="PTHR11319:SF35">
    <property type="entry name" value="OUTER MEMBRANE PROTEIN PMPC-RELATED"/>
    <property type="match status" value="1"/>
</dbReference>
<dbReference type="EMBL" id="FMXB01000003">
    <property type="protein sequence ID" value="SDA42542.1"/>
    <property type="molecule type" value="Genomic_DNA"/>
</dbReference>
<evidence type="ECO:0000313" key="2">
    <source>
        <dbReference type="Proteomes" id="UP000323439"/>
    </source>
</evidence>
<accession>A0A1G5V9K4</accession>
<reference evidence="1 2" key="1">
    <citation type="submission" date="2016-10" db="EMBL/GenBank/DDBJ databases">
        <authorList>
            <person name="Varghese N."/>
            <person name="Submissions S."/>
        </authorList>
    </citation>
    <scope>NUCLEOTIDE SEQUENCE [LARGE SCALE GENOMIC DNA]</scope>
    <source>
        <strain evidence="1 2">DSM 16643</strain>
    </source>
</reference>
<name>A0A1G5V9K4_9EURY</name>
<dbReference type="PANTHER" id="PTHR11319">
    <property type="entry name" value="G PROTEIN-COUPLED RECEPTOR-RELATED"/>
    <property type="match status" value="1"/>
</dbReference>
<dbReference type="SUPFAM" id="SSF51126">
    <property type="entry name" value="Pectin lyase-like"/>
    <property type="match status" value="3"/>
</dbReference>
<organism evidence="1 2">
    <name type="scientific">Methanobrevibacter millerae</name>
    <dbReference type="NCBI Taxonomy" id="230361"/>
    <lineage>
        <taxon>Archaea</taxon>
        <taxon>Methanobacteriati</taxon>
        <taxon>Methanobacteriota</taxon>
        <taxon>Methanomada group</taxon>
        <taxon>Methanobacteria</taxon>
        <taxon>Methanobacteriales</taxon>
        <taxon>Methanobacteriaceae</taxon>
        <taxon>Methanobrevibacter</taxon>
    </lineage>
</organism>
<dbReference type="InterPro" id="IPR011050">
    <property type="entry name" value="Pectin_lyase_fold/virulence"/>
</dbReference>
<evidence type="ECO:0008006" key="3">
    <source>
        <dbReference type="Google" id="ProtNLM"/>
    </source>
</evidence>
<gene>
    <name evidence="1" type="ORF">SAMN02910315_00455</name>
</gene>
<dbReference type="InterPro" id="IPR012334">
    <property type="entry name" value="Pectin_lyas_fold"/>
</dbReference>
<dbReference type="InterPro" id="IPR006626">
    <property type="entry name" value="PbH1"/>
</dbReference>
<evidence type="ECO:0000313" key="1">
    <source>
        <dbReference type="EMBL" id="SDA42542.1"/>
    </source>
</evidence>
<proteinExistence type="predicted"/>
<sequence length="1476" mass="158942">MKKFLILISFVFIISIAAVSASDDLNQSEILESADTFSNLQIMIDEAPDGSEINLENDYVSGESWGMSITKSLTINGNGHTLDAQNNGRIFEIECDNIVLKNITFINGYLTYQVPPHSYGAAIDICAENAIIQDCIFTNNSISSAVGKAYGGAISGNGNITIINSFFESNDVYGGSSAGGAINCYGNLNLVGSRFISNGAGGTEGYGGAVYSRGHLTVNDCSFEDNSPSCWDSHLGGAIYCDGDMEVANSNFISNGGRSNGIQGGAIYSTGTVNVSDSNFTGNFLSGYLVAGGAIYARSVNANNSVFADNYVKADSYVPPYAEGGAIFTEKVDIHGCDFINNSASNGDQNLLGIGGAIGAHDITCIENSNFINNSADDGEALWAYEAAASIENSTFINNNYTLVNASFEIDAPDLVKYYHGSERFTVKVTSNGTAIPYARVTFSINGVDYYRVADKDGVASMAINLNSGKYDVIIKYEYYRVNSTITVKPTVSGENITKIFRNGTQYYATFYDNEGKTLALNTEVEFNINGVFYKRYTNENGIARININLNPGEYIITAKNPSTGEQYTNVITVLPSIVENHDLVKYYGDGSQYSVKILGGDGNPVGANVGVEFNINGVFYTRYTNESGYARLNINLEPGNYVITAGYNGLRASNNITVLPVIENKDLFSTLQRKIDAAAEGDTIYLDNDVIRGIFYVDGEPAHVDDIYINKSITIDGQGHTIDACSYGRVFQITSDNVTLKNITFINGYVNDVGSAIYNTGDNLIISGCNFRDNVLHYFDALADEGRGGAICTYANMTVTDSVFNNNTMLVVNYGLSKGGAIYSNASLTVRSSEFKDNAAEEGSAIWAYAFNADISGCSFTNNDVALVKFDPEMRLNINPTLLKTNESVKIAVSFCDNIFGNVTVRINDDERVLDIVNGSATLTLSDLAVGLYDVTATYPENEYFKPAIATGSFRVLDAESGSFADLQKIIDNATSGDVICLTKDYVRGNDDNYRVEINKSITIIGDGHMIFGNGSKIFDVRSDNVTLQNITFTGAYYSEDAGGAVAVYGNNAVISSCQFIGNMLPDWSDLRGGALFINGTNALISDSYFNNNKLYSYFGMSGGAVYCCGDLKVINSTFKDNYISSTNYDGCEGGAICCDGNLTVINSSFISNLVSAYGAYGGAIYATGTVNITDSEFRDNEMYGVYVHGGAVRAGKVFISDSIFEDNYILGSKSWDNPITYSLGGAVSAEEVDIQNSNFTNNSASSMDKMQPSRGGAVYSSGICNIDHAIFENNSADKGDSVWAYLALSNVTNSSFVNNNIALVKAFIEAPALAKMYHGSESFKVYLTEDGKVRANADVNINLNGKDYVRTTDEDGIASMAINLNSGEYNVTVTYGDASADSTITVMSTVSGADLIKTFGDATPYHAIFYGTDGYILAENTEVEFNINGVLYKRYTNGEGVAFLNINLNPGEYEITAKNPVSEEMHTNTVTVQP</sequence>
<dbReference type="OrthoDB" id="78228at2157"/>